<dbReference type="EMBL" id="FMZE01000001">
    <property type="protein sequence ID" value="SDC00139.1"/>
    <property type="molecule type" value="Genomic_DNA"/>
</dbReference>
<dbReference type="InterPro" id="IPR046342">
    <property type="entry name" value="CBS_dom_sf"/>
</dbReference>
<dbReference type="InterPro" id="IPR051462">
    <property type="entry name" value="CBS_domain-containing"/>
</dbReference>
<dbReference type="PROSITE" id="PS51371">
    <property type="entry name" value="CBS"/>
    <property type="match status" value="2"/>
</dbReference>
<evidence type="ECO:0000256" key="1">
    <source>
        <dbReference type="ARBA" id="ARBA00022737"/>
    </source>
</evidence>
<proteinExistence type="predicted"/>
<protein>
    <submittedName>
        <fullName evidence="2">CBS domain-containing protein</fullName>
    </submittedName>
</protein>
<dbReference type="Gene3D" id="3.10.580.10">
    <property type="entry name" value="CBS-domain"/>
    <property type="match status" value="1"/>
</dbReference>
<dbReference type="PANTHER" id="PTHR48108">
    <property type="entry name" value="CBS DOMAIN-CONTAINING PROTEIN CBSX2, CHLOROPLASTIC"/>
    <property type="match status" value="1"/>
</dbReference>
<evidence type="ECO:0000313" key="3">
    <source>
        <dbReference type="Proteomes" id="UP000199494"/>
    </source>
</evidence>
<name>A0A222VMK0_9PSEU</name>
<dbReference type="Proteomes" id="UP000199494">
    <property type="component" value="Unassembled WGS sequence"/>
</dbReference>
<gene>
    <name evidence="2" type="ORF">SAMN05421630_1017</name>
</gene>
<dbReference type="Pfam" id="PF00571">
    <property type="entry name" value="CBS"/>
    <property type="match status" value="2"/>
</dbReference>
<dbReference type="STRING" id="530584.SAMN05421630_1017"/>
<dbReference type="PANTHER" id="PTHR48108:SF34">
    <property type="entry name" value="CBS DOMAIN-CONTAINING PROTEIN YHCV"/>
    <property type="match status" value="1"/>
</dbReference>
<accession>A0A222VMK0</accession>
<dbReference type="RefSeq" id="WP_091794646.1">
    <property type="nucleotide sequence ID" value="NZ_CP016353.1"/>
</dbReference>
<organism evidence="2 3">
    <name type="scientific">Prauserella marina</name>
    <dbReference type="NCBI Taxonomy" id="530584"/>
    <lineage>
        <taxon>Bacteria</taxon>
        <taxon>Bacillati</taxon>
        <taxon>Actinomycetota</taxon>
        <taxon>Actinomycetes</taxon>
        <taxon>Pseudonocardiales</taxon>
        <taxon>Pseudonocardiaceae</taxon>
        <taxon>Prauserella</taxon>
    </lineage>
</organism>
<dbReference type="OrthoDB" id="9789996at2"/>
<dbReference type="InterPro" id="IPR000644">
    <property type="entry name" value="CBS_dom"/>
</dbReference>
<dbReference type="SMART" id="SM00116">
    <property type="entry name" value="CBS"/>
    <property type="match status" value="2"/>
</dbReference>
<dbReference type="KEGG" id="pmad:BAY61_08245"/>
<dbReference type="SUPFAM" id="SSF54631">
    <property type="entry name" value="CBS-domain pair"/>
    <property type="match status" value="1"/>
</dbReference>
<evidence type="ECO:0000313" key="2">
    <source>
        <dbReference type="EMBL" id="SDC00139.1"/>
    </source>
</evidence>
<sequence>MTHVSEIMTSNPHYVDTSDNVVSAARVMAAGDIGAVPVMGEDKRLKGMLTDRDIVVRVLAEGKDPMAVHAGEVVRGPVVTVRPDDDAADALRAMADHQVRRLPVSEDGAGLVGIVSQADVARVLPESDVGGVVGLISERNER</sequence>
<reference evidence="2 3" key="1">
    <citation type="submission" date="2016-10" db="EMBL/GenBank/DDBJ databases">
        <authorList>
            <person name="de Groot N.N."/>
        </authorList>
    </citation>
    <scope>NUCLEOTIDE SEQUENCE [LARGE SCALE GENOMIC DNA]</scope>
    <source>
        <strain evidence="2 3">CGMCC 4.5506</strain>
    </source>
</reference>
<keyword evidence="1" id="KW-0677">Repeat</keyword>
<dbReference type="AlphaFoldDB" id="A0A222VMK0"/>
<keyword evidence="3" id="KW-1185">Reference proteome</keyword>